<evidence type="ECO:0000313" key="3">
    <source>
        <dbReference type="Proteomes" id="UP000006044"/>
    </source>
</evidence>
<dbReference type="eggNOG" id="COG2814">
    <property type="taxonomic scope" value="Bacteria"/>
</dbReference>
<evidence type="ECO:0000313" key="2">
    <source>
        <dbReference type="EMBL" id="EJZ66489.1"/>
    </source>
</evidence>
<feature type="transmembrane region" description="Helical" evidence="1">
    <location>
        <begin position="61"/>
        <end position="82"/>
    </location>
</feature>
<dbReference type="EMBL" id="ADLE01000001">
    <property type="protein sequence ID" value="EJZ66489.1"/>
    <property type="molecule type" value="Genomic_DNA"/>
</dbReference>
<accession>K0XF28</accession>
<keyword evidence="3" id="KW-1185">Reference proteome</keyword>
<dbReference type="InterPro" id="IPR036259">
    <property type="entry name" value="MFS_trans_sf"/>
</dbReference>
<gene>
    <name evidence="2" type="ORF">HMPREF9448_00668</name>
</gene>
<feature type="transmembrane region" description="Helical" evidence="1">
    <location>
        <begin position="25"/>
        <end position="49"/>
    </location>
</feature>
<reference evidence="2 3" key="1">
    <citation type="submission" date="2012-08" db="EMBL/GenBank/DDBJ databases">
        <title>The Genome Sequence of Barnesiella intestinihominis YIT 11860.</title>
        <authorList>
            <consortium name="The Broad Institute Genome Sequencing Platform"/>
            <person name="Earl A."/>
            <person name="Ward D."/>
            <person name="Feldgarden M."/>
            <person name="Gevers D."/>
            <person name="Morotomi M."/>
            <person name="Walker B."/>
            <person name="Young S.K."/>
            <person name="Zeng Q."/>
            <person name="Gargeya S."/>
            <person name="Fitzgerald M."/>
            <person name="Haas B."/>
            <person name="Abouelleil A."/>
            <person name="Alvarado L."/>
            <person name="Arachchi H.M."/>
            <person name="Berlin A.M."/>
            <person name="Chapman S.B."/>
            <person name="Goldberg J."/>
            <person name="Griggs A."/>
            <person name="Gujja S."/>
            <person name="Hansen M."/>
            <person name="Howarth C."/>
            <person name="Imamovic A."/>
            <person name="Larimer J."/>
            <person name="McCowen C."/>
            <person name="Montmayeur A."/>
            <person name="Murphy C."/>
            <person name="Neiman D."/>
            <person name="Pearson M."/>
            <person name="Priest M."/>
            <person name="Roberts A."/>
            <person name="Saif S."/>
            <person name="Shea T."/>
            <person name="Sisk P."/>
            <person name="Sykes S."/>
            <person name="Wortman J."/>
            <person name="Nusbaum C."/>
            <person name="Birren B."/>
        </authorList>
    </citation>
    <scope>NUCLEOTIDE SEQUENCE [LARGE SCALE GENOMIC DNA]</scope>
    <source>
        <strain evidence="2 3">YIT 11860</strain>
    </source>
</reference>
<sequence>MKRGFSYGEFEIAVEFVILSNEYRFVVYEAVLFVLLFSMGLTFTASTTLDMDCERANSGTASALFGAAGFAFGGIVSLLVGLGDILSTTGLIFFVCSVCSLCFSVLAMNQTRMNLWGSFKCKMGPAARFFFLRREK</sequence>
<dbReference type="SUPFAM" id="SSF103473">
    <property type="entry name" value="MFS general substrate transporter"/>
    <property type="match status" value="1"/>
</dbReference>
<organism evidence="2 3">
    <name type="scientific">Barnesiella intestinihominis YIT 11860</name>
    <dbReference type="NCBI Taxonomy" id="742726"/>
    <lineage>
        <taxon>Bacteria</taxon>
        <taxon>Pseudomonadati</taxon>
        <taxon>Bacteroidota</taxon>
        <taxon>Bacteroidia</taxon>
        <taxon>Bacteroidales</taxon>
        <taxon>Barnesiellaceae</taxon>
        <taxon>Barnesiella</taxon>
    </lineage>
</organism>
<dbReference type="Proteomes" id="UP000006044">
    <property type="component" value="Unassembled WGS sequence"/>
</dbReference>
<dbReference type="HOGENOM" id="CLU_1871354_0_0_10"/>
<dbReference type="STRING" id="742726.HMPREF9448_00668"/>
<name>K0XF28_9BACT</name>
<protein>
    <recommendedName>
        <fullName evidence="4">Major facilitator superfamily (MFS) profile domain-containing protein</fullName>
    </recommendedName>
</protein>
<dbReference type="OrthoDB" id="9807274at2"/>
<dbReference type="Gene3D" id="1.20.1720.10">
    <property type="entry name" value="Multidrug resistance protein D"/>
    <property type="match status" value="1"/>
</dbReference>
<evidence type="ECO:0000256" key="1">
    <source>
        <dbReference type="SAM" id="Phobius"/>
    </source>
</evidence>
<evidence type="ECO:0008006" key="4">
    <source>
        <dbReference type="Google" id="ProtNLM"/>
    </source>
</evidence>
<keyword evidence="1" id="KW-0812">Transmembrane</keyword>
<dbReference type="RefSeq" id="WP_008861163.1">
    <property type="nucleotide sequence ID" value="NZ_JH815203.1"/>
</dbReference>
<proteinExistence type="predicted"/>
<comment type="caution">
    <text evidence="2">The sequence shown here is derived from an EMBL/GenBank/DDBJ whole genome shotgun (WGS) entry which is preliminary data.</text>
</comment>
<dbReference type="AlphaFoldDB" id="K0XF28"/>
<feature type="transmembrane region" description="Helical" evidence="1">
    <location>
        <begin position="88"/>
        <end position="108"/>
    </location>
</feature>
<keyword evidence="1" id="KW-0472">Membrane</keyword>
<keyword evidence="1" id="KW-1133">Transmembrane helix</keyword>
<dbReference type="GeneID" id="77850119"/>